<dbReference type="InterPro" id="IPR013087">
    <property type="entry name" value="Znf_C2H2_type"/>
</dbReference>
<dbReference type="PROSITE" id="PS00028">
    <property type="entry name" value="ZINC_FINGER_C2H2_1"/>
    <property type="match status" value="1"/>
</dbReference>
<name>S9VWA2_SCHCR</name>
<dbReference type="InterPro" id="IPR029071">
    <property type="entry name" value="Ubiquitin-like_domsf"/>
</dbReference>
<dbReference type="AlphaFoldDB" id="S9VWA2"/>
<dbReference type="HOGENOM" id="CLU_047594_0_0_1"/>
<dbReference type="PANTHER" id="PTHR46340">
    <property type="entry name" value="UBX DOMAIN-CONTAINING PROTEIN 1"/>
    <property type="match status" value="1"/>
</dbReference>
<keyword evidence="4" id="KW-1185">Reference proteome</keyword>
<dbReference type="EMBL" id="KE546990">
    <property type="protein sequence ID" value="EPY51903.1"/>
    <property type="molecule type" value="Genomic_DNA"/>
</dbReference>
<dbReference type="Proteomes" id="UP000015464">
    <property type="component" value="Unassembled WGS sequence"/>
</dbReference>
<dbReference type="GO" id="GO:0032435">
    <property type="term" value="P:negative regulation of proteasomal ubiquitin-dependent protein catabolic process"/>
    <property type="evidence" value="ECO:0007669"/>
    <property type="project" value="TreeGrafter"/>
</dbReference>
<organism evidence="3 4">
    <name type="scientific">Schizosaccharomyces cryophilus (strain OY26 / ATCC MYA-4695 / CBS 11777 / NBRC 106824 / NRRL Y48691)</name>
    <name type="common">Fission yeast</name>
    <dbReference type="NCBI Taxonomy" id="653667"/>
    <lineage>
        <taxon>Eukaryota</taxon>
        <taxon>Fungi</taxon>
        <taxon>Dikarya</taxon>
        <taxon>Ascomycota</taxon>
        <taxon>Taphrinomycotina</taxon>
        <taxon>Schizosaccharomycetes</taxon>
        <taxon>Schizosaccharomycetales</taxon>
        <taxon>Schizosaccharomycetaceae</taxon>
        <taxon>Schizosaccharomyces</taxon>
    </lineage>
</organism>
<dbReference type="STRING" id="653667.S9VWA2"/>
<dbReference type="SUPFAM" id="SSF54236">
    <property type="entry name" value="Ubiquitin-like"/>
    <property type="match status" value="1"/>
</dbReference>
<evidence type="ECO:0000259" key="2">
    <source>
        <dbReference type="PROSITE" id="PS00028"/>
    </source>
</evidence>
<dbReference type="GO" id="GO:0005737">
    <property type="term" value="C:cytoplasm"/>
    <property type="evidence" value="ECO:0007669"/>
    <property type="project" value="TreeGrafter"/>
</dbReference>
<proteinExistence type="predicted"/>
<dbReference type="eggNOG" id="KOG2689">
    <property type="taxonomic scope" value="Eukaryota"/>
</dbReference>
<dbReference type="GO" id="GO:1903094">
    <property type="term" value="P:negative regulation of protein K48-linked deubiquitination"/>
    <property type="evidence" value="ECO:0007669"/>
    <property type="project" value="TreeGrafter"/>
</dbReference>
<reference evidence="3 4" key="1">
    <citation type="journal article" date="2011" name="Science">
        <title>Comparative functional genomics of the fission yeasts.</title>
        <authorList>
            <person name="Rhind N."/>
            <person name="Chen Z."/>
            <person name="Yassour M."/>
            <person name="Thompson D.A."/>
            <person name="Haas B.J."/>
            <person name="Habib N."/>
            <person name="Wapinski I."/>
            <person name="Roy S."/>
            <person name="Lin M.F."/>
            <person name="Heiman D.I."/>
            <person name="Young S.K."/>
            <person name="Furuya K."/>
            <person name="Guo Y."/>
            <person name="Pidoux A."/>
            <person name="Chen H.M."/>
            <person name="Robbertse B."/>
            <person name="Goldberg J.M."/>
            <person name="Aoki K."/>
            <person name="Bayne E.H."/>
            <person name="Berlin A.M."/>
            <person name="Desjardins C.A."/>
            <person name="Dobbs E."/>
            <person name="Dukaj L."/>
            <person name="Fan L."/>
            <person name="FitzGerald M.G."/>
            <person name="French C."/>
            <person name="Gujja S."/>
            <person name="Hansen K."/>
            <person name="Keifenheim D."/>
            <person name="Levin J.Z."/>
            <person name="Mosher R.A."/>
            <person name="Mueller C.A."/>
            <person name="Pfiffner J."/>
            <person name="Priest M."/>
            <person name="Russ C."/>
            <person name="Smialowska A."/>
            <person name="Swoboda P."/>
            <person name="Sykes S.M."/>
            <person name="Vaughn M."/>
            <person name="Vengrova S."/>
            <person name="Yoder R."/>
            <person name="Zeng Q."/>
            <person name="Allshire R."/>
            <person name="Baulcombe D."/>
            <person name="Birren B.W."/>
            <person name="Brown W."/>
            <person name="Ekwall K."/>
            <person name="Kellis M."/>
            <person name="Leatherwood J."/>
            <person name="Levin H."/>
            <person name="Margalit H."/>
            <person name="Martienssen R."/>
            <person name="Nieduszynski C.A."/>
            <person name="Spatafora J.W."/>
            <person name="Friedman N."/>
            <person name="Dalgaard J.Z."/>
            <person name="Baumann P."/>
            <person name="Niki H."/>
            <person name="Regev A."/>
            <person name="Nusbaum C."/>
        </authorList>
    </citation>
    <scope>NUCLEOTIDE SEQUENCE [LARGE SCALE GENOMIC DNA]</scope>
    <source>
        <strain evidence="4">OY26 / ATCC MYA-4695 / CBS 11777 / NBRC 106824 / NRRL Y48691</strain>
    </source>
</reference>
<dbReference type="GO" id="GO:0036435">
    <property type="term" value="F:K48-linked polyubiquitin modification-dependent protein binding"/>
    <property type="evidence" value="ECO:0007669"/>
    <property type="project" value="TreeGrafter"/>
</dbReference>
<dbReference type="GeneID" id="25034657"/>
<dbReference type="RefSeq" id="XP_013023288.1">
    <property type="nucleotide sequence ID" value="XM_013167834.1"/>
</dbReference>
<dbReference type="GO" id="GO:0031397">
    <property type="term" value="P:negative regulation of protein ubiquitination"/>
    <property type="evidence" value="ECO:0007669"/>
    <property type="project" value="TreeGrafter"/>
</dbReference>
<dbReference type="GO" id="GO:0005634">
    <property type="term" value="C:nucleus"/>
    <property type="evidence" value="ECO:0007669"/>
    <property type="project" value="TreeGrafter"/>
</dbReference>
<evidence type="ECO:0000313" key="4">
    <source>
        <dbReference type="Proteomes" id="UP000015464"/>
    </source>
</evidence>
<feature type="compositionally biased region" description="Basic and acidic residues" evidence="1">
    <location>
        <begin position="21"/>
        <end position="72"/>
    </location>
</feature>
<accession>S9VWA2</accession>
<gene>
    <name evidence="3" type="ORF">SPOG_00325</name>
</gene>
<protein>
    <submittedName>
        <fullName evidence="3">Zf-C2H2 type zinc finger protein/UBA domain-containing protein</fullName>
    </submittedName>
</protein>
<evidence type="ECO:0000256" key="1">
    <source>
        <dbReference type="SAM" id="MobiDB-lite"/>
    </source>
</evidence>
<evidence type="ECO:0000313" key="3">
    <source>
        <dbReference type="EMBL" id="EPY51903.1"/>
    </source>
</evidence>
<feature type="compositionally biased region" description="Low complexity" evidence="1">
    <location>
        <begin position="131"/>
        <end position="172"/>
    </location>
</feature>
<dbReference type="OMA" id="AQHFPRK"/>
<feature type="region of interest" description="Disordered" evidence="1">
    <location>
        <begin position="122"/>
        <end position="176"/>
    </location>
</feature>
<dbReference type="OrthoDB" id="10254930at2759"/>
<sequence length="248" mass="27882">MTLKCSDCGKLLSSIEMAEFHGVKSGHENFEETEEQVRQRSPEEIKAAIEEMRKKAQEKKKQQEALEEEDKKKNFRILQKSNDETAQAMRQLQDQTRLRELQKMRQQKLEDQEQRKKILAEIEADKKRRAATTSSAANSASSTTVPSTKKPSSTSTSAAADTAAPSRAPPSSGRFSIRHQGQVCNLVIPAEQSLRDVAQQVSEKLQVPLPTAFMTTFPRATYGADVFDRPISQLKDIFPSAVLLPHWQ</sequence>
<feature type="region of interest" description="Disordered" evidence="1">
    <location>
        <begin position="21"/>
        <end position="92"/>
    </location>
</feature>
<dbReference type="PANTHER" id="PTHR46340:SF1">
    <property type="entry name" value="UBX DOMAIN-CONTAINING PROTEIN 1"/>
    <property type="match status" value="1"/>
</dbReference>
<feature type="domain" description="C2H2-type" evidence="2">
    <location>
        <begin position="5"/>
        <end position="27"/>
    </location>
</feature>